<name>O29125_ARCFU</name>
<dbReference type="KEGG" id="afu:AF_1140"/>
<dbReference type="Proteomes" id="UP000002199">
    <property type="component" value="Chromosome"/>
</dbReference>
<keyword evidence="1" id="KW-0812">Transmembrane</keyword>
<sequence length="439" mass="49345">MIYREMNYQNMKRNPQISHERVVKSMRKFSLRVQVAKSFFIMTFLGSFLCWVAFISSGLGLSLIFTLSLVFSQIYPAQNIAISASSRVFEPLRYLPVRFSERMLVVFFIDSINILAFATPTIAVLMVKNLYFGLYSLLWIIAAILLGYSMVFLYYALFGVKVRSGFSKSVLAGILFFAVLVFALRRFQEIPDLTPYLTPHLLLLSYAASSATIKLSTGRVWRSILNPEIVEVKGSSRLSSGSPLRAMLIKDFRLILRKNALFPLIVPLVIVMPNVVSIANMPNLSIFIITTISTLSTIDLRIIGNLENVDFLRMLPLSKRGFVMSKACLIFVISFAASLPAGSIAFIVSQNPFYLFMAFAIPAIVSMLSSLIIFWQKGEEIYFPEVGFLKWIGLLLVNFGAVYAVLSPRFILSQPVADIISSVLTLLAMTALFEKLRRI</sequence>
<dbReference type="PaxDb" id="224325-AF_1140"/>
<feature type="transmembrane region" description="Helical" evidence="1">
    <location>
        <begin position="260"/>
        <end position="279"/>
    </location>
</feature>
<dbReference type="InterPro" id="IPR018646">
    <property type="entry name" value="12TM_1"/>
</dbReference>
<dbReference type="HOGENOM" id="CLU_631066_0_0_2"/>
<feature type="transmembrane region" description="Helical" evidence="1">
    <location>
        <begin position="169"/>
        <end position="187"/>
    </location>
</feature>
<feature type="transmembrane region" description="Helical" evidence="1">
    <location>
        <begin position="353"/>
        <end position="375"/>
    </location>
</feature>
<dbReference type="AlphaFoldDB" id="O29125"/>
<dbReference type="EnsemblBacteria" id="AAB90108">
    <property type="protein sequence ID" value="AAB90108"/>
    <property type="gene ID" value="AF_1140"/>
</dbReference>
<evidence type="ECO:0008006" key="4">
    <source>
        <dbReference type="Google" id="ProtNLM"/>
    </source>
</evidence>
<proteinExistence type="predicted"/>
<evidence type="ECO:0000313" key="3">
    <source>
        <dbReference type="Proteomes" id="UP000002199"/>
    </source>
</evidence>
<keyword evidence="1" id="KW-1133">Transmembrane helix</keyword>
<feature type="transmembrane region" description="Helical" evidence="1">
    <location>
        <begin position="412"/>
        <end position="433"/>
    </location>
</feature>
<reference evidence="2 3" key="1">
    <citation type="journal article" date="1997" name="Nature">
        <title>The complete genome sequence of the hyperthermophilic, sulphate-reducing archaeon Archaeoglobus fulgidus.</title>
        <authorList>
            <person name="Klenk H.P."/>
            <person name="Clayton R.A."/>
            <person name="Tomb J."/>
            <person name="White O."/>
            <person name="Nelson K.E."/>
            <person name="Ketchum K.A."/>
            <person name="Dodson R.J."/>
            <person name="Gwinn M."/>
            <person name="Hickey E.K."/>
            <person name="Peterson J.D."/>
            <person name="Richardson D.L."/>
            <person name="Kerlavage A.R."/>
            <person name="Graham D.E."/>
            <person name="Kyrpides N.C."/>
            <person name="Fleischmann R.D."/>
            <person name="Quackenbush J."/>
            <person name="Lee N.H."/>
            <person name="Sutton G.G."/>
            <person name="Gill S."/>
            <person name="Kirkness E.F."/>
            <person name="Dougherty B.A."/>
            <person name="McKenney K."/>
            <person name="Adams M.D."/>
            <person name="Loftus B."/>
            <person name="Peterson S."/>
            <person name="Reich C.I."/>
            <person name="McNeil L.K."/>
            <person name="Badger J.H."/>
            <person name="Glodek A."/>
            <person name="Zhou L."/>
            <person name="Overbeek R."/>
            <person name="Gocayne J.D."/>
            <person name="Weidman J.F."/>
            <person name="McDonald L."/>
            <person name="Utterback T."/>
            <person name="Cotton M.D."/>
            <person name="Spriggs T."/>
            <person name="Artiach P."/>
            <person name="Kaine B.P."/>
            <person name="Sykes S.M."/>
            <person name="Sadow P.W."/>
            <person name="D'Andrea K.P."/>
            <person name="Bowman C."/>
            <person name="Fujii C."/>
            <person name="Garland S.A."/>
            <person name="Mason T.M."/>
            <person name="Olsen G.J."/>
            <person name="Fraser C.M."/>
            <person name="Smith H.O."/>
            <person name="Woese C.R."/>
            <person name="Venter J.C."/>
        </authorList>
    </citation>
    <scope>NUCLEOTIDE SEQUENCE [LARGE SCALE GENOMIC DNA]</scope>
    <source>
        <strain evidence="3">ATCC 49558 / DSM 4304 / JCM 9628 / NBRC 100126 / VC-16</strain>
    </source>
</reference>
<dbReference type="GeneID" id="24794746"/>
<gene>
    <name evidence="2" type="ordered locus">AF_1140</name>
</gene>
<dbReference type="Pfam" id="PF09847">
    <property type="entry name" value="12TM_1"/>
    <property type="match status" value="1"/>
</dbReference>
<evidence type="ECO:0000256" key="1">
    <source>
        <dbReference type="SAM" id="Phobius"/>
    </source>
</evidence>
<organism evidence="2 3">
    <name type="scientific">Archaeoglobus fulgidus (strain ATCC 49558 / DSM 4304 / JCM 9628 / NBRC 100126 / VC-16)</name>
    <dbReference type="NCBI Taxonomy" id="224325"/>
    <lineage>
        <taxon>Archaea</taxon>
        <taxon>Methanobacteriati</taxon>
        <taxon>Methanobacteriota</taxon>
        <taxon>Archaeoglobi</taxon>
        <taxon>Archaeoglobales</taxon>
        <taxon>Archaeoglobaceae</taxon>
        <taxon>Archaeoglobus</taxon>
    </lineage>
</organism>
<feature type="transmembrane region" description="Helical" evidence="1">
    <location>
        <begin position="327"/>
        <end position="347"/>
    </location>
</feature>
<dbReference type="PIRSF" id="PIRSF018875">
    <property type="entry name" value="UCP018875_ABC_perm"/>
    <property type="match status" value="1"/>
</dbReference>
<feature type="transmembrane region" description="Helical" evidence="1">
    <location>
        <begin position="61"/>
        <end position="82"/>
    </location>
</feature>
<feature type="transmembrane region" description="Helical" evidence="1">
    <location>
        <begin position="132"/>
        <end position="157"/>
    </location>
</feature>
<keyword evidence="3" id="KW-1185">Reference proteome</keyword>
<evidence type="ECO:0000313" key="2">
    <source>
        <dbReference type="EMBL" id="AAB90108.1"/>
    </source>
</evidence>
<dbReference type="PhylomeDB" id="O29125"/>
<feature type="transmembrane region" description="Helical" evidence="1">
    <location>
        <begin position="35"/>
        <end position="55"/>
    </location>
</feature>
<accession>O29125</accession>
<feature type="transmembrane region" description="Helical" evidence="1">
    <location>
        <begin position="285"/>
        <end position="306"/>
    </location>
</feature>
<dbReference type="InterPro" id="IPR054100">
    <property type="entry name" value="12TM_1_arc"/>
</dbReference>
<dbReference type="PIR" id="C69392">
    <property type="entry name" value="C69392"/>
</dbReference>
<dbReference type="eggNOG" id="arCOG02444">
    <property type="taxonomic scope" value="Archaea"/>
</dbReference>
<feature type="transmembrane region" description="Helical" evidence="1">
    <location>
        <begin position="103"/>
        <end position="126"/>
    </location>
</feature>
<feature type="transmembrane region" description="Helical" evidence="1">
    <location>
        <begin position="387"/>
        <end position="406"/>
    </location>
</feature>
<protein>
    <recommendedName>
        <fullName evidence="4">Permease</fullName>
    </recommendedName>
</protein>
<feature type="transmembrane region" description="Helical" evidence="1">
    <location>
        <begin position="193"/>
        <end position="213"/>
    </location>
</feature>
<dbReference type="EMBL" id="AE000782">
    <property type="protein sequence ID" value="AAB90108.1"/>
    <property type="molecule type" value="Genomic_DNA"/>
</dbReference>
<keyword evidence="1" id="KW-0472">Membrane</keyword>
<dbReference type="RefSeq" id="WP_010878636.1">
    <property type="nucleotide sequence ID" value="NC_000917.1"/>
</dbReference>
<dbReference type="STRING" id="224325.AF_1140"/>